<keyword evidence="11" id="KW-1185">Reference proteome</keyword>
<keyword evidence="3" id="KW-0677">Repeat</keyword>
<keyword evidence="8" id="KW-0393">Immunoglobulin domain</keyword>
<comment type="subcellular location">
    <subcellularLocation>
        <location evidence="1">Membrane</location>
        <topology evidence="1">Single-pass type I membrane protein</topology>
    </subcellularLocation>
</comment>
<dbReference type="Pfam" id="PF08205">
    <property type="entry name" value="C2-set_2"/>
    <property type="match status" value="1"/>
</dbReference>
<keyword evidence="2" id="KW-0812">Transmembrane</keyword>
<organism evidence="10 11">
    <name type="scientific">Myotis brandtii</name>
    <name type="common">Brandt's bat</name>
    <dbReference type="NCBI Taxonomy" id="109478"/>
    <lineage>
        <taxon>Eukaryota</taxon>
        <taxon>Metazoa</taxon>
        <taxon>Chordata</taxon>
        <taxon>Craniata</taxon>
        <taxon>Vertebrata</taxon>
        <taxon>Euteleostomi</taxon>
        <taxon>Mammalia</taxon>
        <taxon>Eutheria</taxon>
        <taxon>Laurasiatheria</taxon>
        <taxon>Chiroptera</taxon>
        <taxon>Yangochiroptera</taxon>
        <taxon>Vespertilionidae</taxon>
        <taxon>Myotis</taxon>
    </lineage>
</organism>
<dbReference type="InterPro" id="IPR036179">
    <property type="entry name" value="Ig-like_dom_sf"/>
</dbReference>
<evidence type="ECO:0000256" key="3">
    <source>
        <dbReference type="ARBA" id="ARBA00022737"/>
    </source>
</evidence>
<dbReference type="PANTHER" id="PTHR11973">
    <property type="entry name" value="CELL SURFACE GLYCOPROTEIN MUC18-RELATED"/>
    <property type="match status" value="1"/>
</dbReference>
<evidence type="ECO:0000256" key="7">
    <source>
        <dbReference type="ARBA" id="ARBA00023180"/>
    </source>
</evidence>
<dbReference type="InterPro" id="IPR013162">
    <property type="entry name" value="CD80_C2-set"/>
</dbReference>
<dbReference type="AlphaFoldDB" id="S7NVQ7"/>
<keyword evidence="5" id="KW-0472">Membrane</keyword>
<dbReference type="InterPro" id="IPR007110">
    <property type="entry name" value="Ig-like_dom"/>
</dbReference>
<dbReference type="Gene3D" id="2.60.40.10">
    <property type="entry name" value="Immunoglobulins"/>
    <property type="match status" value="2"/>
</dbReference>
<accession>S7NVQ7</accession>
<evidence type="ECO:0000313" key="11">
    <source>
        <dbReference type="Proteomes" id="UP000052978"/>
    </source>
</evidence>
<evidence type="ECO:0000256" key="8">
    <source>
        <dbReference type="ARBA" id="ARBA00023319"/>
    </source>
</evidence>
<dbReference type="InterPro" id="IPR051116">
    <property type="entry name" value="Surface_Rcpt/Adhesion_Mol"/>
</dbReference>
<dbReference type="PROSITE" id="PS50835">
    <property type="entry name" value="IG_LIKE"/>
    <property type="match status" value="2"/>
</dbReference>
<evidence type="ECO:0000256" key="5">
    <source>
        <dbReference type="ARBA" id="ARBA00023136"/>
    </source>
</evidence>
<sequence>METSMMRESHGSAASCMPHTGDVATWACVLGEAEPPEPELVEVEVGSTALLQCGPSRPQDNLSNVDWFSVHKEKSTPIFRVRHGLGQSEPGEYQHRLSLQDAGSTLALTHVTPHDERVFLCQGKLPGSREHRLQLRVYSECLVGGAGRMEWAVRVGWSGRGITPHERVFLCQGKLPGSREHRLQLRVYSECRLGGAEAPEEPSIQANALGISVNSRELEEVATCVGRNGYPVPQVIWYKDGRPLKEQKNRK</sequence>
<evidence type="ECO:0000256" key="4">
    <source>
        <dbReference type="ARBA" id="ARBA00022989"/>
    </source>
</evidence>
<keyword evidence="6" id="KW-1015">Disulfide bond</keyword>
<keyword evidence="7" id="KW-0325">Glycoprotein</keyword>
<evidence type="ECO:0000256" key="2">
    <source>
        <dbReference type="ARBA" id="ARBA00022692"/>
    </source>
</evidence>
<dbReference type="PANTHER" id="PTHR11973:SF18">
    <property type="entry name" value="CELL SURFACE GLYCOPROTEIN MUC18"/>
    <property type="match status" value="1"/>
</dbReference>
<dbReference type="GO" id="GO:0005886">
    <property type="term" value="C:plasma membrane"/>
    <property type="evidence" value="ECO:0007669"/>
    <property type="project" value="TreeGrafter"/>
</dbReference>
<gene>
    <name evidence="10" type="ORF">D623_10033514</name>
</gene>
<feature type="domain" description="Ig-like" evidence="9">
    <location>
        <begin position="202"/>
        <end position="251"/>
    </location>
</feature>
<dbReference type="InterPro" id="IPR013783">
    <property type="entry name" value="Ig-like_fold"/>
</dbReference>
<dbReference type="GO" id="GO:0005055">
    <property type="term" value="F:laminin receptor activity"/>
    <property type="evidence" value="ECO:0007669"/>
    <property type="project" value="TreeGrafter"/>
</dbReference>
<reference evidence="10 11" key="1">
    <citation type="journal article" date="2013" name="Nat. Commun.">
        <title>Genome analysis reveals insights into physiology and longevity of the Brandt's bat Myotis brandtii.</title>
        <authorList>
            <person name="Seim I."/>
            <person name="Fang X."/>
            <person name="Xiong Z."/>
            <person name="Lobanov A.V."/>
            <person name="Huang Z."/>
            <person name="Ma S."/>
            <person name="Feng Y."/>
            <person name="Turanov A.A."/>
            <person name="Zhu Y."/>
            <person name="Lenz T.L."/>
            <person name="Gerashchenko M.V."/>
            <person name="Fan D."/>
            <person name="Hee Yim S."/>
            <person name="Yao X."/>
            <person name="Jordan D."/>
            <person name="Xiong Y."/>
            <person name="Ma Y."/>
            <person name="Lyapunov A.N."/>
            <person name="Chen G."/>
            <person name="Kulakova O.I."/>
            <person name="Sun Y."/>
            <person name="Lee S.G."/>
            <person name="Bronson R.T."/>
            <person name="Moskalev A.A."/>
            <person name="Sunyaev S.R."/>
            <person name="Zhang G."/>
            <person name="Krogh A."/>
            <person name="Wang J."/>
            <person name="Gladyshev V.N."/>
        </authorList>
    </citation>
    <scope>NUCLEOTIDE SEQUENCE [LARGE SCALE GENOMIC DNA]</scope>
</reference>
<protein>
    <submittedName>
        <fullName evidence="10">Cell surface glycoprotein MUC18</fullName>
    </submittedName>
</protein>
<feature type="domain" description="Ig-like" evidence="9">
    <location>
        <begin position="36"/>
        <end position="122"/>
    </location>
</feature>
<evidence type="ECO:0000256" key="1">
    <source>
        <dbReference type="ARBA" id="ARBA00004479"/>
    </source>
</evidence>
<dbReference type="EMBL" id="KE161106">
    <property type="protein sequence ID" value="EPQ01768.1"/>
    <property type="molecule type" value="Genomic_DNA"/>
</dbReference>
<dbReference type="SMART" id="SM00409">
    <property type="entry name" value="IG"/>
    <property type="match status" value="1"/>
</dbReference>
<dbReference type="Proteomes" id="UP000052978">
    <property type="component" value="Unassembled WGS sequence"/>
</dbReference>
<evidence type="ECO:0000259" key="9">
    <source>
        <dbReference type="PROSITE" id="PS50835"/>
    </source>
</evidence>
<proteinExistence type="predicted"/>
<dbReference type="InterPro" id="IPR003599">
    <property type="entry name" value="Ig_sub"/>
</dbReference>
<evidence type="ECO:0000256" key="6">
    <source>
        <dbReference type="ARBA" id="ARBA00023157"/>
    </source>
</evidence>
<evidence type="ECO:0000313" key="10">
    <source>
        <dbReference type="EMBL" id="EPQ01768.1"/>
    </source>
</evidence>
<name>S7NVQ7_MYOBR</name>
<keyword evidence="4" id="KW-1133">Transmembrane helix</keyword>
<dbReference type="InterPro" id="IPR013106">
    <property type="entry name" value="Ig_V-set"/>
</dbReference>
<dbReference type="Pfam" id="PF07686">
    <property type="entry name" value="V-set"/>
    <property type="match status" value="1"/>
</dbReference>
<dbReference type="SUPFAM" id="SSF48726">
    <property type="entry name" value="Immunoglobulin"/>
    <property type="match status" value="1"/>
</dbReference>